<dbReference type="AlphaFoldDB" id="A0A2Z4Y739"/>
<sequence>MLCKLFSPPAPLSEFVRAVEQVGLVCEFRIAARAEKAKSN</sequence>
<dbReference type="Proteomes" id="UP000262583">
    <property type="component" value="Chromosome"/>
</dbReference>
<proteinExistence type="predicted"/>
<dbReference type="EMBL" id="CP030759">
    <property type="protein sequence ID" value="AXA36512.1"/>
    <property type="molecule type" value="Genomic_DNA"/>
</dbReference>
<accession>A0A2Z4Y739</accession>
<evidence type="ECO:0000313" key="1">
    <source>
        <dbReference type="EMBL" id="AXA36512.1"/>
    </source>
</evidence>
<name>A0A2Z4Y739_SUMC1</name>
<evidence type="ECO:0000313" key="2">
    <source>
        <dbReference type="Proteomes" id="UP000262583"/>
    </source>
</evidence>
<organism evidence="1 2">
    <name type="scientific">Sumerlaea chitinivorans</name>
    <dbReference type="NCBI Taxonomy" id="2250252"/>
    <lineage>
        <taxon>Bacteria</taxon>
        <taxon>Candidatus Sumerlaeota</taxon>
        <taxon>Candidatus Sumerlaeia</taxon>
        <taxon>Candidatus Sumerlaeales</taxon>
        <taxon>Candidatus Sumerlaeaceae</taxon>
        <taxon>Candidatus Sumerlaea</taxon>
    </lineage>
</organism>
<dbReference type="KEGG" id="schv:BRCON_1735"/>
<gene>
    <name evidence="1" type="ORF">BRCON_1735</name>
</gene>
<protein>
    <submittedName>
        <fullName evidence="1">Uncharacterized protein</fullName>
    </submittedName>
</protein>
<reference evidence="1 2" key="1">
    <citation type="submission" date="2018-05" db="EMBL/GenBank/DDBJ databases">
        <title>A metagenomic window into the 2 km-deep terrestrial subsurface aquifer revealed taxonomically and functionally diverse microbial community comprising novel uncultured bacterial lineages.</title>
        <authorList>
            <person name="Kadnikov V.V."/>
            <person name="Mardanov A.V."/>
            <person name="Beletsky A.V."/>
            <person name="Banks D."/>
            <person name="Pimenov N.V."/>
            <person name="Frank Y.A."/>
            <person name="Karnachuk O.V."/>
            <person name="Ravin N.V."/>
        </authorList>
    </citation>
    <scope>NUCLEOTIDE SEQUENCE [LARGE SCALE GENOMIC DNA]</scope>
    <source>
        <strain evidence="1">BY</strain>
    </source>
</reference>